<dbReference type="CDD" id="cd00419">
    <property type="entry name" value="Ferrochelatase_C"/>
    <property type="match status" value="1"/>
</dbReference>
<comment type="catalytic activity">
    <reaction evidence="7 8">
        <text>heme b + 2 H(+) = protoporphyrin IX + Fe(2+)</text>
        <dbReference type="Rhea" id="RHEA:22584"/>
        <dbReference type="ChEBI" id="CHEBI:15378"/>
        <dbReference type="ChEBI" id="CHEBI:29033"/>
        <dbReference type="ChEBI" id="CHEBI:57306"/>
        <dbReference type="ChEBI" id="CHEBI:60344"/>
        <dbReference type="EC" id="4.98.1.1"/>
    </reaction>
</comment>
<sequence length="324" mass="36171">MQKKQGVILVNLGTPSAATPAAVRSFLRDFLSDRRVVDLPRILWLPLLYGVILPLRSRRVARNYQSIWQAGGSPLLTYSDALARDVEAGLLAQNIDCPVRLAMTYGEPSLEQAWQQLASAGVTEVLLLPLYPQYSSTTTAPVFDAWARLMSKQAVLPAMQLLADYHDAPEYIAALAGQVRRHWQQQGQSHLLLSFHGIPQRYARLGDPYPQQCARTAQLVAQALQLSSEQWSLSFQSRFGREPWLQPYTDELLTQLPARGVMDVDVVCPGFATDCLETLEEIAIGGKELFLHAGGRQFHYIPALNAGPEHGQMLIQFITQRFAY</sequence>
<keyword evidence="10" id="KW-1185">Reference proteome</keyword>
<proteinExistence type="inferred from homology"/>
<evidence type="ECO:0000256" key="1">
    <source>
        <dbReference type="ARBA" id="ARBA00007718"/>
    </source>
</evidence>
<gene>
    <name evidence="7 9" type="primary">hemH</name>
    <name evidence="9" type="ORF">ACFOSS_10155</name>
</gene>
<organism evidence="9 10">
    <name type="scientific">Pseudaeromonas sharmana</name>
    <dbReference type="NCBI Taxonomy" id="328412"/>
    <lineage>
        <taxon>Bacteria</taxon>
        <taxon>Pseudomonadati</taxon>
        <taxon>Pseudomonadota</taxon>
        <taxon>Gammaproteobacteria</taxon>
        <taxon>Aeromonadales</taxon>
        <taxon>Aeromonadaceae</taxon>
        <taxon>Pseudaeromonas</taxon>
    </lineage>
</organism>
<evidence type="ECO:0000256" key="8">
    <source>
        <dbReference type="RuleBase" id="RU000607"/>
    </source>
</evidence>
<comment type="caution">
    <text evidence="9">The sequence shown here is derived from an EMBL/GenBank/DDBJ whole genome shotgun (WGS) entry which is preliminary data.</text>
</comment>
<feature type="binding site" evidence="7">
    <location>
        <position position="196"/>
    </location>
    <ligand>
        <name>Fe(2+)</name>
        <dbReference type="ChEBI" id="CHEBI:29033"/>
    </ligand>
</feature>
<evidence type="ECO:0000256" key="7">
    <source>
        <dbReference type="HAMAP-Rule" id="MF_00323"/>
    </source>
</evidence>
<evidence type="ECO:0000256" key="4">
    <source>
        <dbReference type="ARBA" id="ARBA00023239"/>
    </source>
</evidence>
<keyword evidence="2 7" id="KW-0408">Iron</keyword>
<evidence type="ECO:0000256" key="2">
    <source>
        <dbReference type="ARBA" id="ARBA00023004"/>
    </source>
</evidence>
<dbReference type="PROSITE" id="PS00534">
    <property type="entry name" value="FERROCHELATASE"/>
    <property type="match status" value="1"/>
</dbReference>
<feature type="binding site" evidence="7">
    <location>
        <position position="277"/>
    </location>
    <ligand>
        <name>Fe(2+)</name>
        <dbReference type="ChEBI" id="CHEBI:29033"/>
    </ligand>
</feature>
<name>A0ABV8CNY6_9GAMM</name>
<keyword evidence="7 8" id="KW-0963">Cytoplasm</keyword>
<keyword evidence="5 7" id="KW-0627">Porphyrin biosynthesis</keyword>
<dbReference type="InterPro" id="IPR019772">
    <property type="entry name" value="Ferrochelatase_AS"/>
</dbReference>
<dbReference type="HAMAP" id="MF_00323">
    <property type="entry name" value="Ferrochelatase"/>
    <property type="match status" value="1"/>
</dbReference>
<accession>A0ABV8CNY6</accession>
<comment type="similarity">
    <text evidence="1 7 8">Belongs to the ferrochelatase family.</text>
</comment>
<comment type="function">
    <text evidence="7 8">Catalyzes the ferrous insertion into protoporphyrin IX.</text>
</comment>
<reference evidence="10" key="1">
    <citation type="journal article" date="2019" name="Int. J. Syst. Evol. Microbiol.">
        <title>The Global Catalogue of Microorganisms (GCM) 10K type strain sequencing project: providing services to taxonomists for standard genome sequencing and annotation.</title>
        <authorList>
            <consortium name="The Broad Institute Genomics Platform"/>
            <consortium name="The Broad Institute Genome Sequencing Center for Infectious Disease"/>
            <person name="Wu L."/>
            <person name="Ma J."/>
        </authorList>
    </citation>
    <scope>NUCLEOTIDE SEQUENCE [LARGE SCALE GENOMIC DNA]</scope>
    <source>
        <strain evidence="10">CCUG 54939</strain>
    </source>
</reference>
<evidence type="ECO:0000256" key="5">
    <source>
        <dbReference type="ARBA" id="ARBA00023244"/>
    </source>
</evidence>
<dbReference type="Gene3D" id="3.40.50.1400">
    <property type="match status" value="2"/>
</dbReference>
<comment type="catalytic activity">
    <reaction evidence="6">
        <text>Fe-coproporphyrin III + 2 H(+) = coproporphyrin III + Fe(2+)</text>
        <dbReference type="Rhea" id="RHEA:49572"/>
        <dbReference type="ChEBI" id="CHEBI:15378"/>
        <dbReference type="ChEBI" id="CHEBI:29033"/>
        <dbReference type="ChEBI" id="CHEBI:68438"/>
        <dbReference type="ChEBI" id="CHEBI:131725"/>
        <dbReference type="EC" id="4.99.1.9"/>
    </reaction>
    <physiologicalReaction direction="right-to-left" evidence="6">
        <dbReference type="Rhea" id="RHEA:49574"/>
    </physiologicalReaction>
</comment>
<dbReference type="RefSeq" id="WP_377152240.1">
    <property type="nucleotide sequence ID" value="NZ_JBHSAF010000014.1"/>
</dbReference>
<dbReference type="PANTHER" id="PTHR11108">
    <property type="entry name" value="FERROCHELATASE"/>
    <property type="match status" value="1"/>
</dbReference>
<keyword evidence="3 7" id="KW-0350">Heme biosynthesis</keyword>
<comment type="pathway">
    <text evidence="7 8">Porphyrin-containing compound metabolism; protoheme biosynthesis; protoheme from protoporphyrin-IX: step 1/1.</text>
</comment>
<dbReference type="Pfam" id="PF00762">
    <property type="entry name" value="Ferrochelatase"/>
    <property type="match status" value="1"/>
</dbReference>
<dbReference type="SUPFAM" id="SSF53800">
    <property type="entry name" value="Chelatase"/>
    <property type="match status" value="1"/>
</dbReference>
<dbReference type="PANTHER" id="PTHR11108:SF1">
    <property type="entry name" value="FERROCHELATASE, MITOCHONDRIAL"/>
    <property type="match status" value="1"/>
</dbReference>
<keyword evidence="4 7" id="KW-0456">Lyase</keyword>
<evidence type="ECO:0000313" key="9">
    <source>
        <dbReference type="EMBL" id="MFC3913826.1"/>
    </source>
</evidence>
<dbReference type="EMBL" id="JBHSAF010000014">
    <property type="protein sequence ID" value="MFC3913826.1"/>
    <property type="molecule type" value="Genomic_DNA"/>
</dbReference>
<dbReference type="EC" id="4.98.1.1" evidence="7 8"/>
<evidence type="ECO:0000313" key="10">
    <source>
        <dbReference type="Proteomes" id="UP001595692"/>
    </source>
</evidence>
<protein>
    <recommendedName>
        <fullName evidence="7 8">Ferrochelatase</fullName>
        <ecNumber evidence="7 8">4.98.1.1</ecNumber>
    </recommendedName>
    <alternativeName>
        <fullName evidence="7">Heme synthase</fullName>
    </alternativeName>
    <alternativeName>
        <fullName evidence="7">Protoheme ferro-lyase</fullName>
    </alternativeName>
</protein>
<comment type="subcellular location">
    <subcellularLocation>
        <location evidence="7 8">Cytoplasm</location>
    </subcellularLocation>
</comment>
<dbReference type="NCBIfam" id="TIGR00109">
    <property type="entry name" value="hemH"/>
    <property type="match status" value="1"/>
</dbReference>
<keyword evidence="7" id="KW-0479">Metal-binding</keyword>
<dbReference type="Proteomes" id="UP001595692">
    <property type="component" value="Unassembled WGS sequence"/>
</dbReference>
<dbReference type="InterPro" id="IPR033644">
    <property type="entry name" value="Ferrochelatase_C"/>
</dbReference>
<evidence type="ECO:0000256" key="3">
    <source>
        <dbReference type="ARBA" id="ARBA00023133"/>
    </source>
</evidence>
<dbReference type="CDD" id="cd03411">
    <property type="entry name" value="Ferrochelatase_N"/>
    <property type="match status" value="1"/>
</dbReference>
<evidence type="ECO:0000256" key="6">
    <source>
        <dbReference type="ARBA" id="ARBA00024536"/>
    </source>
</evidence>
<dbReference type="InterPro" id="IPR033659">
    <property type="entry name" value="Ferrochelatase_N"/>
</dbReference>
<dbReference type="InterPro" id="IPR001015">
    <property type="entry name" value="Ferrochelatase"/>
</dbReference>